<evidence type="ECO:0000256" key="2">
    <source>
        <dbReference type="SAM" id="MobiDB-lite"/>
    </source>
</evidence>
<feature type="repeat" description="TPR" evidence="1">
    <location>
        <begin position="51"/>
        <end position="84"/>
    </location>
</feature>
<dbReference type="InterPro" id="IPR019734">
    <property type="entry name" value="TPR_rpt"/>
</dbReference>
<evidence type="ECO:0000313" key="4">
    <source>
        <dbReference type="Proteomes" id="UP001141327"/>
    </source>
</evidence>
<comment type="caution">
    <text evidence="3">The sequence shown here is derived from an EMBL/GenBank/DDBJ whole genome shotgun (WGS) entry which is preliminary data.</text>
</comment>
<dbReference type="EMBL" id="JAPMOS010000016">
    <property type="protein sequence ID" value="KAJ4459843.1"/>
    <property type="molecule type" value="Genomic_DNA"/>
</dbReference>
<dbReference type="Pfam" id="PF13174">
    <property type="entry name" value="TPR_6"/>
    <property type="match status" value="1"/>
</dbReference>
<evidence type="ECO:0000256" key="1">
    <source>
        <dbReference type="PROSITE-ProRule" id="PRU00339"/>
    </source>
</evidence>
<dbReference type="PANTHER" id="PTHR44117">
    <property type="entry name" value="INTRAFLAGELLAR TRANSPORT PROTEIN 88 HOMOLOG"/>
    <property type="match status" value="1"/>
</dbReference>
<dbReference type="Proteomes" id="UP001141327">
    <property type="component" value="Unassembled WGS sequence"/>
</dbReference>
<dbReference type="PROSITE" id="PS50005">
    <property type="entry name" value="TPR"/>
    <property type="match status" value="4"/>
</dbReference>
<accession>A0ABQ8UNH2</accession>
<dbReference type="InterPro" id="IPR011990">
    <property type="entry name" value="TPR-like_helical_dom_sf"/>
</dbReference>
<sequence length="534" mass="60398">MVKKNKDYTQCVRIRVSMGNIAFEQGKYPQAAKMYHMAMDSIPQSSKEMKYKIQRNIGHTYVAQHQYTEAIAEYEGVLEEHPDLASAFNLLLCYRALGDKAAMKDAFTRLLAIEQQRLQGPAAAQPQPGQQDPSELAGAVDPHPGEKPDKPGIAPDELTVELRARRTKAEKYIMDASKLIAPLIEADPPAGFDFVVATLRHAGYHQLAGQLELGKAVELLRRHDHEKARRPALPSPSIPFHPLPFDPRPACALETLRSFEQRDEALAQKAACNLAFVYFLEGDMTNAEKYAQMAVDADHFNALALVNLGNCKYVRGDYGAAQGLYQRALSADDECVEARYNLGLALGRLGQHEEAYACFERIHRRLGTSIDVMYQLAKTCEALEDRRRAAKWYSLITTRVPTDGRIQRRLGELCQDEGQALHFHQEAYRYDPISLDVVAWLGYYFVKCQMYEKATPFFLRASIIDPADQPKWLLLLGNCPRKMGAYEQALKIYQQAHQRFPANQEALKYLQLVCRELGQQELCAQYEQKLDPTV</sequence>
<feature type="repeat" description="TPR" evidence="1">
    <location>
        <begin position="470"/>
        <end position="503"/>
    </location>
</feature>
<gene>
    <name evidence="3" type="ORF">PAPYR_3889</name>
</gene>
<keyword evidence="1" id="KW-0802">TPR repeat</keyword>
<reference evidence="3" key="1">
    <citation type="journal article" date="2022" name="bioRxiv">
        <title>Genomics of Preaxostyla Flagellates Illuminates Evolutionary Transitions and the Path Towards Mitochondrial Loss.</title>
        <authorList>
            <person name="Novak L.V.F."/>
            <person name="Treitli S.C."/>
            <person name="Pyrih J."/>
            <person name="Halakuc P."/>
            <person name="Pipaliya S.V."/>
            <person name="Vacek V."/>
            <person name="Brzon O."/>
            <person name="Soukal P."/>
            <person name="Eme L."/>
            <person name="Dacks J.B."/>
            <person name="Karnkowska A."/>
            <person name="Elias M."/>
            <person name="Hampl V."/>
        </authorList>
    </citation>
    <scope>NUCLEOTIDE SEQUENCE</scope>
    <source>
        <strain evidence="3">RCP-MX</strain>
    </source>
</reference>
<feature type="repeat" description="TPR" evidence="1">
    <location>
        <begin position="302"/>
        <end position="335"/>
    </location>
</feature>
<dbReference type="Gene3D" id="1.25.40.10">
    <property type="entry name" value="Tetratricopeptide repeat domain"/>
    <property type="match status" value="3"/>
</dbReference>
<feature type="compositionally biased region" description="Low complexity" evidence="2">
    <location>
        <begin position="119"/>
        <end position="131"/>
    </location>
</feature>
<dbReference type="Pfam" id="PF13432">
    <property type="entry name" value="TPR_16"/>
    <property type="match status" value="2"/>
</dbReference>
<feature type="region of interest" description="Disordered" evidence="2">
    <location>
        <begin position="118"/>
        <end position="157"/>
    </location>
</feature>
<keyword evidence="4" id="KW-1185">Reference proteome</keyword>
<proteinExistence type="predicted"/>
<dbReference type="PANTHER" id="PTHR44117:SF1">
    <property type="entry name" value="INTRAFLAGELLAR TRANSPORT PROTEIN 88 HOMOLOG"/>
    <property type="match status" value="1"/>
</dbReference>
<evidence type="ECO:0000313" key="3">
    <source>
        <dbReference type="EMBL" id="KAJ4459843.1"/>
    </source>
</evidence>
<dbReference type="SMART" id="SM00028">
    <property type="entry name" value="TPR"/>
    <property type="match status" value="9"/>
</dbReference>
<name>A0ABQ8UNH2_9EUKA</name>
<feature type="repeat" description="TPR" evidence="1">
    <location>
        <begin position="12"/>
        <end position="45"/>
    </location>
</feature>
<protein>
    <submittedName>
        <fullName evidence="3">Intraflagellar transport protein 88</fullName>
    </submittedName>
</protein>
<organism evidence="3 4">
    <name type="scientific">Paratrimastix pyriformis</name>
    <dbReference type="NCBI Taxonomy" id="342808"/>
    <lineage>
        <taxon>Eukaryota</taxon>
        <taxon>Metamonada</taxon>
        <taxon>Preaxostyla</taxon>
        <taxon>Paratrimastigidae</taxon>
        <taxon>Paratrimastix</taxon>
    </lineage>
</organism>
<dbReference type="SUPFAM" id="SSF48452">
    <property type="entry name" value="TPR-like"/>
    <property type="match status" value="2"/>
</dbReference>